<organism evidence="1 2">
    <name type="scientific">Dentiscutata heterogama</name>
    <dbReference type="NCBI Taxonomy" id="1316150"/>
    <lineage>
        <taxon>Eukaryota</taxon>
        <taxon>Fungi</taxon>
        <taxon>Fungi incertae sedis</taxon>
        <taxon>Mucoromycota</taxon>
        <taxon>Glomeromycotina</taxon>
        <taxon>Glomeromycetes</taxon>
        <taxon>Diversisporales</taxon>
        <taxon>Gigasporaceae</taxon>
        <taxon>Dentiscutata</taxon>
    </lineage>
</organism>
<feature type="non-terminal residue" evidence="1">
    <location>
        <position position="68"/>
    </location>
</feature>
<dbReference type="Proteomes" id="UP000789702">
    <property type="component" value="Unassembled WGS sequence"/>
</dbReference>
<proteinExistence type="predicted"/>
<keyword evidence="2" id="KW-1185">Reference proteome</keyword>
<sequence length="68" mass="7414">MGISTGEPQRLNQEWVFLLPVNHSAVNHQEMGILPVATAAKDANDSIDSINYSDFIISIYKPLASLTA</sequence>
<protein>
    <submittedName>
        <fullName evidence="1">6961_t:CDS:1</fullName>
    </submittedName>
</protein>
<reference evidence="1" key="1">
    <citation type="submission" date="2021-06" db="EMBL/GenBank/DDBJ databases">
        <authorList>
            <person name="Kallberg Y."/>
            <person name="Tangrot J."/>
            <person name="Rosling A."/>
        </authorList>
    </citation>
    <scope>NUCLEOTIDE SEQUENCE</scope>
    <source>
        <strain evidence="1">IL203A</strain>
    </source>
</reference>
<evidence type="ECO:0000313" key="2">
    <source>
        <dbReference type="Proteomes" id="UP000789702"/>
    </source>
</evidence>
<feature type="non-terminal residue" evidence="1">
    <location>
        <position position="1"/>
    </location>
</feature>
<accession>A0ACA9Q8M1</accession>
<comment type="caution">
    <text evidence="1">The sequence shown here is derived from an EMBL/GenBank/DDBJ whole genome shotgun (WGS) entry which is preliminary data.</text>
</comment>
<name>A0ACA9Q8M1_9GLOM</name>
<evidence type="ECO:0000313" key="1">
    <source>
        <dbReference type="EMBL" id="CAG8742342.1"/>
    </source>
</evidence>
<dbReference type="EMBL" id="CAJVPU010041831">
    <property type="protein sequence ID" value="CAG8742342.1"/>
    <property type="molecule type" value="Genomic_DNA"/>
</dbReference>
<gene>
    <name evidence="1" type="ORF">DHETER_LOCUS14122</name>
</gene>